<dbReference type="NCBIfam" id="TIGR00652">
    <property type="entry name" value="DapF"/>
    <property type="match status" value="1"/>
</dbReference>
<dbReference type="SUPFAM" id="SSF54506">
    <property type="entry name" value="Diaminopimelate epimerase-like"/>
    <property type="match status" value="2"/>
</dbReference>
<feature type="binding site" evidence="8">
    <location>
        <begin position="81"/>
        <end position="82"/>
    </location>
    <ligand>
        <name>substrate</name>
    </ligand>
</feature>
<comment type="caution">
    <text evidence="8">Lacks conserved residue(s) required for the propagation of feature annotation.</text>
</comment>
<gene>
    <name evidence="8" type="primary">dapF</name>
    <name evidence="10" type="ORF">CDV28_11335</name>
</gene>
<comment type="subcellular location">
    <subcellularLocation>
        <location evidence="8">Cytoplasm</location>
    </subcellularLocation>
</comment>
<keyword evidence="6 8" id="KW-0413">Isomerase</keyword>
<feature type="active site" description="Proton donor" evidence="8">
    <location>
        <position position="80"/>
    </location>
</feature>
<protein>
    <recommendedName>
        <fullName evidence="3 8">Diaminopimelate epimerase</fullName>
        <shortName evidence="8">DAP epimerase</shortName>
        <ecNumber evidence="3 8">5.1.1.7</ecNumber>
    </recommendedName>
    <alternativeName>
        <fullName evidence="8">PLP-independent amino acid racemase</fullName>
    </alternativeName>
</protein>
<evidence type="ECO:0000256" key="7">
    <source>
        <dbReference type="ARBA" id="ARBA00051712"/>
    </source>
</evidence>
<dbReference type="GO" id="GO:0008837">
    <property type="term" value="F:diaminopimelate epimerase activity"/>
    <property type="evidence" value="ECO:0007669"/>
    <property type="project" value="UniProtKB-UniRule"/>
</dbReference>
<organism evidence="10 11">
    <name type="scientific">Candidatus Electronema aureum</name>
    <dbReference type="NCBI Taxonomy" id="2005002"/>
    <lineage>
        <taxon>Bacteria</taxon>
        <taxon>Pseudomonadati</taxon>
        <taxon>Thermodesulfobacteriota</taxon>
        <taxon>Desulfobulbia</taxon>
        <taxon>Desulfobulbales</taxon>
        <taxon>Desulfobulbaceae</taxon>
        <taxon>Candidatus Electronema</taxon>
    </lineage>
</organism>
<dbReference type="PANTHER" id="PTHR31689">
    <property type="entry name" value="DIAMINOPIMELATE EPIMERASE, CHLOROPLASTIC"/>
    <property type="match status" value="1"/>
</dbReference>
<evidence type="ECO:0000256" key="6">
    <source>
        <dbReference type="ARBA" id="ARBA00023235"/>
    </source>
</evidence>
<feature type="active site" evidence="9">
    <location>
        <position position="80"/>
    </location>
</feature>
<dbReference type="AlphaFoldDB" id="A0A521G1V9"/>
<dbReference type="InterPro" id="IPR018510">
    <property type="entry name" value="DAP_epimerase_AS"/>
</dbReference>
<comment type="caution">
    <text evidence="10">The sequence shown here is derived from an EMBL/GenBank/DDBJ whole genome shotgun (WGS) entry which is preliminary data.</text>
</comment>
<dbReference type="PROSITE" id="PS01326">
    <property type="entry name" value="DAP_EPIMERASE"/>
    <property type="match status" value="1"/>
</dbReference>
<comment type="function">
    <text evidence="8">Catalyzes the stereoinversion of LL-2,6-diaminopimelate (L,L-DAP) to meso-diaminopimelate (meso-DAP), a precursor of L-lysine and an essential component of the bacterial peptidoglycan.</text>
</comment>
<reference evidence="10" key="1">
    <citation type="submission" date="2017-07" db="EMBL/GenBank/DDBJ databases">
        <title>The cable genome - Insights into the physiology and evolution of filamentous bacteria capable of sulfide oxidation via long distance electron transfer.</title>
        <authorList>
            <person name="Thorup C."/>
            <person name="Bjerg J.T."/>
            <person name="Schreiber L."/>
            <person name="Nielsen L.P."/>
            <person name="Kjeldsen K.U."/>
            <person name="Boesen T."/>
            <person name="Boggild A."/>
            <person name="Meysman F."/>
            <person name="Geelhoed J."/>
            <person name="Schramm A."/>
        </authorList>
    </citation>
    <scope>NUCLEOTIDE SEQUENCE [LARGE SCALE GENOMIC DNA]</scope>
    <source>
        <strain evidence="10">GS</strain>
    </source>
</reference>
<feature type="site" description="Could be important to modulate the pK values of the two catalytic cysteine residues" evidence="8">
    <location>
        <position position="202"/>
    </location>
</feature>
<keyword evidence="8" id="KW-0963">Cytoplasm</keyword>
<dbReference type="Pfam" id="PF01678">
    <property type="entry name" value="DAP_epimerase"/>
    <property type="match status" value="2"/>
</dbReference>
<feature type="binding site" evidence="8">
    <location>
        <position position="18"/>
    </location>
    <ligand>
        <name>substrate</name>
    </ligand>
</feature>
<comment type="similarity">
    <text evidence="2 8">Belongs to the diaminopimelate epimerase family.</text>
</comment>
<evidence type="ECO:0000256" key="3">
    <source>
        <dbReference type="ARBA" id="ARBA00013080"/>
    </source>
</evidence>
<dbReference type="Proteomes" id="UP000316238">
    <property type="component" value="Unassembled WGS sequence"/>
</dbReference>
<feature type="site" description="Could be important to modulate the pK values of the two catalytic cysteine residues" evidence="8">
    <location>
        <position position="153"/>
    </location>
</feature>
<proteinExistence type="inferred from homology"/>
<keyword evidence="4 8" id="KW-0028">Amino-acid biosynthesis</keyword>
<evidence type="ECO:0000256" key="1">
    <source>
        <dbReference type="ARBA" id="ARBA00005196"/>
    </source>
</evidence>
<comment type="subunit">
    <text evidence="8">Homodimer.</text>
</comment>
<dbReference type="HAMAP" id="MF_00197">
    <property type="entry name" value="DAP_epimerase"/>
    <property type="match status" value="1"/>
</dbReference>
<accession>A0A521G1V9</accession>
<feature type="active site" description="Proton acceptor" evidence="8">
    <location>
        <position position="212"/>
    </location>
</feature>
<dbReference type="GO" id="GO:0005829">
    <property type="term" value="C:cytosol"/>
    <property type="evidence" value="ECO:0007669"/>
    <property type="project" value="TreeGrafter"/>
</dbReference>
<evidence type="ECO:0000256" key="5">
    <source>
        <dbReference type="ARBA" id="ARBA00023154"/>
    </source>
</evidence>
<dbReference type="Gene3D" id="3.10.310.10">
    <property type="entry name" value="Diaminopimelate Epimerase, Chain A, domain 1"/>
    <property type="match status" value="2"/>
</dbReference>
<feature type="binding site" evidence="8">
    <location>
        <position position="71"/>
    </location>
    <ligand>
        <name>substrate</name>
    </ligand>
</feature>
<dbReference type="GO" id="GO:0009089">
    <property type="term" value="P:lysine biosynthetic process via diaminopimelate"/>
    <property type="evidence" value="ECO:0007669"/>
    <property type="project" value="UniProtKB-UniRule"/>
</dbReference>
<evidence type="ECO:0000313" key="11">
    <source>
        <dbReference type="Proteomes" id="UP000316238"/>
    </source>
</evidence>
<feature type="binding site" evidence="8">
    <location>
        <begin position="202"/>
        <end position="203"/>
    </location>
    <ligand>
        <name>substrate</name>
    </ligand>
</feature>
<evidence type="ECO:0000256" key="9">
    <source>
        <dbReference type="PROSITE-ProRule" id="PRU10125"/>
    </source>
</evidence>
<dbReference type="EC" id="5.1.1.7" evidence="3 8"/>
<keyword evidence="5 8" id="KW-0457">Lysine biosynthesis</keyword>
<feature type="binding site" evidence="8">
    <location>
        <position position="185"/>
    </location>
    <ligand>
        <name>substrate</name>
    </ligand>
</feature>
<name>A0A521G1V9_9BACT</name>
<evidence type="ECO:0000313" key="10">
    <source>
        <dbReference type="EMBL" id="TAA75007.1"/>
    </source>
</evidence>
<dbReference type="InterPro" id="IPR001653">
    <property type="entry name" value="DAP_epimerase_DapF"/>
</dbReference>
<dbReference type="EMBL" id="NQJD01000013">
    <property type="protein sequence ID" value="TAA75007.1"/>
    <property type="molecule type" value="Genomic_DNA"/>
</dbReference>
<evidence type="ECO:0000256" key="4">
    <source>
        <dbReference type="ARBA" id="ARBA00022605"/>
    </source>
</evidence>
<evidence type="ECO:0000256" key="8">
    <source>
        <dbReference type="HAMAP-Rule" id="MF_00197"/>
    </source>
</evidence>
<comment type="pathway">
    <text evidence="1 8">Amino-acid biosynthesis; L-lysine biosynthesis via DAP pathway; DL-2,6-diaminopimelate from LL-2,6-diaminopimelate: step 1/1.</text>
</comment>
<comment type="catalytic activity">
    <reaction evidence="7 8">
        <text>(2S,6S)-2,6-diaminopimelate = meso-2,6-diaminopimelate</text>
        <dbReference type="Rhea" id="RHEA:15393"/>
        <dbReference type="ChEBI" id="CHEBI:57609"/>
        <dbReference type="ChEBI" id="CHEBI:57791"/>
        <dbReference type="EC" id="5.1.1.7"/>
    </reaction>
</comment>
<evidence type="ECO:0000256" key="2">
    <source>
        <dbReference type="ARBA" id="ARBA00010219"/>
    </source>
</evidence>
<sequence length="284" mass="30794">MNIPEFPIPFVKMSGTGNDFILIDHRQPLIEPESMSAFAAAVCRRKFSVGADGLILIENSEQADFRWRFFNADGSVAEMCGNGARCAARFAFMQGIAPAKMRFETLAGIIEAEVSGDEVAVKMTEPRDLRLHQTISVNNAPLIMHSLNTGVPHAVVFVDNIEETDVCGLGRAIRYHEAFQPAGTNVNFVQKRGEAFKVRTYERGVEDETLACGTGSAASAIIAALLGQAASPVEIITSGNDRLMILFDLSKVKAGGTGPIVYNVFLKGPARIIYEGELRNEALL</sequence>
<dbReference type="UniPathway" id="UPA00034">
    <property type="reaction ID" value="UER00025"/>
</dbReference>
<dbReference type="PANTHER" id="PTHR31689:SF0">
    <property type="entry name" value="DIAMINOPIMELATE EPIMERASE"/>
    <property type="match status" value="1"/>
</dbReference>
<keyword evidence="11" id="KW-1185">Reference proteome</keyword>
<feature type="binding site" evidence="8">
    <location>
        <begin position="213"/>
        <end position="214"/>
    </location>
    <ligand>
        <name>substrate</name>
    </ligand>
</feature>